<feature type="transmembrane region" description="Helical" evidence="7">
    <location>
        <begin position="326"/>
        <end position="344"/>
    </location>
</feature>
<feature type="transmembrane region" description="Helical" evidence="7">
    <location>
        <begin position="161"/>
        <end position="183"/>
    </location>
</feature>
<keyword evidence="2" id="KW-1003">Cell membrane</keyword>
<evidence type="ECO:0000313" key="8">
    <source>
        <dbReference type="EMBL" id="RKW71544.1"/>
    </source>
</evidence>
<gene>
    <name evidence="8" type="ORF">DWQ67_01480</name>
</gene>
<dbReference type="EMBL" id="QQXL01000001">
    <property type="protein sequence ID" value="RKW71544.1"/>
    <property type="molecule type" value="Genomic_DNA"/>
</dbReference>
<feature type="transmembrane region" description="Helical" evidence="7">
    <location>
        <begin position="260"/>
        <end position="279"/>
    </location>
</feature>
<dbReference type="Gene3D" id="1.20.1250.20">
    <property type="entry name" value="MFS general substrate transporter like domains"/>
    <property type="match status" value="1"/>
</dbReference>
<keyword evidence="3 7" id="KW-0812">Transmembrane</keyword>
<evidence type="ECO:0000256" key="7">
    <source>
        <dbReference type="SAM" id="Phobius"/>
    </source>
</evidence>
<dbReference type="GO" id="GO:0022857">
    <property type="term" value="F:transmembrane transporter activity"/>
    <property type="evidence" value="ECO:0007669"/>
    <property type="project" value="InterPro"/>
</dbReference>
<evidence type="ECO:0000313" key="9">
    <source>
        <dbReference type="Proteomes" id="UP000273119"/>
    </source>
</evidence>
<comment type="caution">
    <text evidence="8">The sequence shown here is derived from an EMBL/GenBank/DDBJ whole genome shotgun (WGS) entry which is preliminary data.</text>
</comment>
<comment type="subcellular location">
    <subcellularLocation>
        <location evidence="1">Cell membrane</location>
        <topology evidence="1">Multi-pass membrane protein</topology>
    </subcellularLocation>
</comment>
<reference evidence="8 9" key="1">
    <citation type="submission" date="2018-07" db="EMBL/GenBank/DDBJ databases">
        <title>Arthrobacter sp. nov., isolated from raw cow's milk with high bacterial count.</title>
        <authorList>
            <person name="Hahne J."/>
            <person name="Isele D."/>
            <person name="Lipski A."/>
        </authorList>
    </citation>
    <scope>NUCLEOTIDE SEQUENCE [LARGE SCALE GENOMIC DNA]</scope>
    <source>
        <strain evidence="8 9">JZ R-183</strain>
    </source>
</reference>
<feature type="transmembrane region" description="Helical" evidence="7">
    <location>
        <begin position="189"/>
        <end position="208"/>
    </location>
</feature>
<feature type="transmembrane region" description="Helical" evidence="7">
    <location>
        <begin position="299"/>
        <end position="319"/>
    </location>
</feature>
<feature type="transmembrane region" description="Helical" evidence="7">
    <location>
        <begin position="68"/>
        <end position="89"/>
    </location>
</feature>
<keyword evidence="4 7" id="KW-1133">Transmembrane helix</keyword>
<feature type="region of interest" description="Disordered" evidence="6">
    <location>
        <begin position="218"/>
        <end position="243"/>
    </location>
</feature>
<dbReference type="PANTHER" id="PTHR23513">
    <property type="entry name" value="INTEGRAL MEMBRANE EFFLUX PROTEIN-RELATED"/>
    <property type="match status" value="1"/>
</dbReference>
<evidence type="ECO:0000256" key="6">
    <source>
        <dbReference type="SAM" id="MobiDB-lite"/>
    </source>
</evidence>
<feature type="transmembrane region" description="Helical" evidence="7">
    <location>
        <begin position="416"/>
        <end position="436"/>
    </location>
</feature>
<feature type="transmembrane region" description="Helical" evidence="7">
    <location>
        <begin position="41"/>
        <end position="62"/>
    </location>
</feature>
<evidence type="ECO:0000256" key="3">
    <source>
        <dbReference type="ARBA" id="ARBA00022692"/>
    </source>
</evidence>
<proteinExistence type="predicted"/>
<name>A0A496PM74_9MICC</name>
<dbReference type="Pfam" id="PF07690">
    <property type="entry name" value="MFS_1"/>
    <property type="match status" value="1"/>
</dbReference>
<evidence type="ECO:0000256" key="1">
    <source>
        <dbReference type="ARBA" id="ARBA00004651"/>
    </source>
</evidence>
<feature type="transmembrane region" description="Helical" evidence="7">
    <location>
        <begin position="388"/>
        <end position="410"/>
    </location>
</feature>
<protein>
    <submittedName>
        <fullName evidence="8">MFS transporter</fullName>
    </submittedName>
</protein>
<dbReference type="InterPro" id="IPR011701">
    <property type="entry name" value="MFS"/>
</dbReference>
<dbReference type="InterPro" id="IPR036259">
    <property type="entry name" value="MFS_trans_sf"/>
</dbReference>
<dbReference type="GO" id="GO:0005886">
    <property type="term" value="C:plasma membrane"/>
    <property type="evidence" value="ECO:0007669"/>
    <property type="project" value="UniProtKB-SubCell"/>
</dbReference>
<feature type="transmembrane region" description="Helical" evidence="7">
    <location>
        <begin position="350"/>
        <end position="367"/>
    </location>
</feature>
<evidence type="ECO:0000256" key="5">
    <source>
        <dbReference type="ARBA" id="ARBA00023136"/>
    </source>
</evidence>
<keyword evidence="9" id="KW-1185">Reference proteome</keyword>
<dbReference type="Proteomes" id="UP000273119">
    <property type="component" value="Unassembled WGS sequence"/>
</dbReference>
<dbReference type="PANTHER" id="PTHR23513:SF11">
    <property type="entry name" value="STAPHYLOFERRIN A TRANSPORTER"/>
    <property type="match status" value="1"/>
</dbReference>
<feature type="transmembrane region" description="Helical" evidence="7">
    <location>
        <begin position="101"/>
        <end position="120"/>
    </location>
</feature>
<keyword evidence="5 7" id="KW-0472">Membrane</keyword>
<feature type="transmembrane region" description="Helical" evidence="7">
    <location>
        <begin position="126"/>
        <end position="149"/>
    </location>
</feature>
<evidence type="ECO:0000256" key="2">
    <source>
        <dbReference type="ARBA" id="ARBA00022475"/>
    </source>
</evidence>
<dbReference type="AlphaFoldDB" id="A0A496PM74"/>
<evidence type="ECO:0000256" key="4">
    <source>
        <dbReference type="ARBA" id="ARBA00022989"/>
    </source>
</evidence>
<feature type="compositionally biased region" description="Low complexity" evidence="6">
    <location>
        <begin position="218"/>
        <end position="230"/>
    </location>
</feature>
<accession>A0A496PM74</accession>
<organism evidence="8 9">
    <name type="scientific">Galactobacter caseinivorans</name>
    <dbReference type="NCBI Taxonomy" id="2676123"/>
    <lineage>
        <taxon>Bacteria</taxon>
        <taxon>Bacillati</taxon>
        <taxon>Actinomycetota</taxon>
        <taxon>Actinomycetes</taxon>
        <taxon>Micrococcales</taxon>
        <taxon>Micrococcaceae</taxon>
        <taxon>Galactobacter</taxon>
    </lineage>
</organism>
<dbReference type="SUPFAM" id="SSF103473">
    <property type="entry name" value="MFS general substrate transporter"/>
    <property type="match status" value="1"/>
</dbReference>
<sequence>MAWAMRRRPLSCGASSCLPSVTMCWDMTSLARMMLAPLERWARCSTAPLVAWLSFLAIIMYVQQAYGSAASAVVFLVQTVPALLAARSVSDRIPSRAARKYWVWGHLVLSAMTAALALTHTLFASVLAYVALSMLLKAILSPLYMSLIAGSVPQEQRRSTMTGVGAAGSIAIVIAPALGGLLLSTVGPGWLFAVNAATYALVAVIMLARQQIRSPEAAQAGADQGSQAGQPVEPPAPRSPWSSLPSPRSLLFGPGSGGRFVLKDPVLATWVLLLLVGALLNGMETPFSFDVLGVTQAEFGWILSCFGLGGLLVLILSSVRDEPFIGPRWAVVMYAGGLAAWMVAGPVGAYLGFFVAGMGGALISGWTRAQLDLWSESRGVRAQLMWGWANQTMLFVNLLTYTAVSVAFSFHPSSTVLAGAILLLFIPFFVCVAANLRQSQSTPPPPAAH</sequence>